<protein>
    <recommendedName>
        <fullName evidence="8">HTH myb-type domain-containing protein</fullName>
    </recommendedName>
</protein>
<feature type="compositionally biased region" description="Polar residues" evidence="7">
    <location>
        <begin position="425"/>
        <end position="434"/>
    </location>
</feature>
<evidence type="ECO:0000256" key="1">
    <source>
        <dbReference type="ARBA" id="ARBA00004123"/>
    </source>
</evidence>
<dbReference type="InterPro" id="IPR046955">
    <property type="entry name" value="PHR1-like"/>
</dbReference>
<accession>A0A9Q0F2K8</accession>
<dbReference type="Proteomes" id="UP001141552">
    <property type="component" value="Unassembled WGS sequence"/>
</dbReference>
<dbReference type="SUPFAM" id="SSF46689">
    <property type="entry name" value="Homeodomain-like"/>
    <property type="match status" value="1"/>
</dbReference>
<feature type="compositionally biased region" description="Polar residues" evidence="7">
    <location>
        <begin position="343"/>
        <end position="358"/>
    </location>
</feature>
<dbReference type="Pfam" id="PF14379">
    <property type="entry name" value="Myb_CC_LHEQLE"/>
    <property type="match status" value="1"/>
</dbReference>
<proteinExistence type="inferred from homology"/>
<feature type="compositionally biased region" description="Basic and acidic residues" evidence="7">
    <location>
        <begin position="332"/>
        <end position="341"/>
    </location>
</feature>
<evidence type="ECO:0000256" key="7">
    <source>
        <dbReference type="SAM" id="MobiDB-lite"/>
    </source>
</evidence>
<evidence type="ECO:0000313" key="9">
    <source>
        <dbReference type="EMBL" id="KAJ4823733.1"/>
    </source>
</evidence>
<evidence type="ECO:0000313" key="10">
    <source>
        <dbReference type="Proteomes" id="UP001141552"/>
    </source>
</evidence>
<dbReference type="OrthoDB" id="551907at2759"/>
<comment type="subcellular location">
    <subcellularLocation>
        <location evidence="1">Nucleus</location>
    </subcellularLocation>
</comment>
<reference evidence="9" key="1">
    <citation type="submission" date="2022-02" db="EMBL/GenBank/DDBJ databases">
        <authorList>
            <person name="Henning P.M."/>
            <person name="McCubbin A.G."/>
            <person name="Shore J.S."/>
        </authorList>
    </citation>
    <scope>NUCLEOTIDE SEQUENCE</scope>
    <source>
        <strain evidence="9">F60SS</strain>
        <tissue evidence="9">Leaves</tissue>
    </source>
</reference>
<comment type="caution">
    <text evidence="9">The sequence shown here is derived from an EMBL/GenBank/DDBJ whole genome shotgun (WGS) entry which is preliminary data.</text>
</comment>
<gene>
    <name evidence="9" type="ORF">Tsubulata_042622</name>
</gene>
<evidence type="ECO:0000256" key="2">
    <source>
        <dbReference type="ARBA" id="ARBA00006783"/>
    </source>
</evidence>
<dbReference type="InterPro" id="IPR025756">
    <property type="entry name" value="Myb_CC_LHEQLE"/>
</dbReference>
<keyword evidence="4" id="KW-0175">Coiled coil</keyword>
<dbReference type="GO" id="GO:0003677">
    <property type="term" value="F:DNA binding"/>
    <property type="evidence" value="ECO:0007669"/>
    <property type="project" value="InterPro"/>
</dbReference>
<dbReference type="InterPro" id="IPR009057">
    <property type="entry name" value="Homeodomain-like_sf"/>
</dbReference>
<comment type="similarity">
    <text evidence="2">Belongs to the MYB-CC family.</text>
</comment>
<dbReference type="InterPro" id="IPR017930">
    <property type="entry name" value="Myb_dom"/>
</dbReference>
<organism evidence="9 10">
    <name type="scientific">Turnera subulata</name>
    <dbReference type="NCBI Taxonomy" id="218843"/>
    <lineage>
        <taxon>Eukaryota</taxon>
        <taxon>Viridiplantae</taxon>
        <taxon>Streptophyta</taxon>
        <taxon>Embryophyta</taxon>
        <taxon>Tracheophyta</taxon>
        <taxon>Spermatophyta</taxon>
        <taxon>Magnoliopsida</taxon>
        <taxon>eudicotyledons</taxon>
        <taxon>Gunneridae</taxon>
        <taxon>Pentapetalae</taxon>
        <taxon>rosids</taxon>
        <taxon>fabids</taxon>
        <taxon>Malpighiales</taxon>
        <taxon>Passifloraceae</taxon>
        <taxon>Turnera</taxon>
    </lineage>
</organism>
<reference evidence="9" key="2">
    <citation type="journal article" date="2023" name="Plants (Basel)">
        <title>Annotation of the Turnera subulata (Passifloraceae) Draft Genome Reveals the S-Locus Evolved after the Divergence of Turneroideae from Passifloroideae in a Stepwise Manner.</title>
        <authorList>
            <person name="Henning P.M."/>
            <person name="Roalson E.H."/>
            <person name="Mir W."/>
            <person name="McCubbin A.G."/>
            <person name="Shore J.S."/>
        </authorList>
    </citation>
    <scope>NUCLEOTIDE SEQUENCE</scope>
    <source>
        <strain evidence="9">F60SS</strain>
    </source>
</reference>
<evidence type="ECO:0000256" key="4">
    <source>
        <dbReference type="ARBA" id="ARBA00023054"/>
    </source>
</evidence>
<dbReference type="Pfam" id="PF00249">
    <property type="entry name" value="Myb_DNA-binding"/>
    <property type="match status" value="1"/>
</dbReference>
<feature type="domain" description="HTH myb-type" evidence="8">
    <location>
        <begin position="199"/>
        <end position="259"/>
    </location>
</feature>
<dbReference type="FunFam" id="1.10.10.60:FF:000002">
    <property type="entry name" value="Myb family transcription factor"/>
    <property type="match status" value="1"/>
</dbReference>
<evidence type="ECO:0000256" key="5">
    <source>
        <dbReference type="ARBA" id="ARBA00023163"/>
    </source>
</evidence>
<dbReference type="EMBL" id="JAKUCV010007370">
    <property type="protein sequence ID" value="KAJ4823733.1"/>
    <property type="molecule type" value="Genomic_DNA"/>
</dbReference>
<dbReference type="PANTHER" id="PTHR31499:SF80">
    <property type="entry name" value="HTH MYB-TYPE DOMAIN-CONTAINING PROTEIN"/>
    <property type="match status" value="1"/>
</dbReference>
<dbReference type="PROSITE" id="PS51294">
    <property type="entry name" value="HTH_MYB"/>
    <property type="match status" value="1"/>
</dbReference>
<dbReference type="GO" id="GO:0003700">
    <property type="term" value="F:DNA-binding transcription factor activity"/>
    <property type="evidence" value="ECO:0007669"/>
    <property type="project" value="InterPro"/>
</dbReference>
<dbReference type="Gene3D" id="1.10.10.60">
    <property type="entry name" value="Homeodomain-like"/>
    <property type="match status" value="1"/>
</dbReference>
<dbReference type="GO" id="GO:0005634">
    <property type="term" value="C:nucleus"/>
    <property type="evidence" value="ECO:0007669"/>
    <property type="project" value="UniProtKB-SubCell"/>
</dbReference>
<feature type="compositionally biased region" description="Basic and acidic residues" evidence="7">
    <location>
        <begin position="359"/>
        <end position="369"/>
    </location>
</feature>
<keyword evidence="10" id="KW-1185">Reference proteome</keyword>
<evidence type="ECO:0000256" key="6">
    <source>
        <dbReference type="ARBA" id="ARBA00023242"/>
    </source>
</evidence>
<feature type="compositionally biased region" description="Polar residues" evidence="7">
    <location>
        <begin position="61"/>
        <end position="72"/>
    </location>
</feature>
<feature type="region of interest" description="Disordered" evidence="7">
    <location>
        <begin position="332"/>
        <end position="434"/>
    </location>
</feature>
<dbReference type="NCBIfam" id="TIGR01557">
    <property type="entry name" value="myb_SHAQKYF"/>
    <property type="match status" value="1"/>
</dbReference>
<sequence>MRNSVSQKTSSFGSSSGAVGHLFSSSSMFPIEMHASSVAVQGRQAHNSPFISQSLRDRETFPSTLSSHTELPSSDLIPVSMQSKDAPWDINPLPDYRDFAENTAVQNGQVESITGVIASGDHAKRTDWQDWADQLISADDDLEPNWSEILNDANIVESKQKVTEQSSDILVQECHTHQQQKSAPTGELCAVNSSLSSAQPTKPRMRWTPELHDTFVDAVNQLGGSERATPKGVLKLMNVEGLTIYHVKSHLQKYRTARYKPESGEATSEKKISPIEEMKSLDLKASMGITEALRMQMEVQKQLHEQLEIQRNLQLRIEEQGRYLQMMFEKQRKLEEDKPKGSSEPSIPQSDIVQPSSDNKLETSKREDSETGVEASGADVGHVTESSCTVSRKQKAPENRTSVDLDATDSSSPAVAKRQKAIETSVPSMQPASD</sequence>
<dbReference type="AlphaFoldDB" id="A0A9Q0F2K8"/>
<evidence type="ECO:0000256" key="3">
    <source>
        <dbReference type="ARBA" id="ARBA00023015"/>
    </source>
</evidence>
<keyword evidence="5" id="KW-0804">Transcription</keyword>
<keyword evidence="3" id="KW-0805">Transcription regulation</keyword>
<dbReference type="InterPro" id="IPR006447">
    <property type="entry name" value="Myb_dom_plants"/>
</dbReference>
<feature type="region of interest" description="Disordered" evidence="7">
    <location>
        <begin position="49"/>
        <end position="73"/>
    </location>
</feature>
<evidence type="ECO:0000259" key="8">
    <source>
        <dbReference type="PROSITE" id="PS51294"/>
    </source>
</evidence>
<dbReference type="PANTHER" id="PTHR31499">
    <property type="entry name" value="MYB FAMILY TRANSCRIPTION FACTOR PHL11"/>
    <property type="match status" value="1"/>
</dbReference>
<name>A0A9Q0F2K8_9ROSI</name>
<keyword evidence="6" id="KW-0539">Nucleus</keyword>
<dbReference type="InterPro" id="IPR001005">
    <property type="entry name" value="SANT/Myb"/>
</dbReference>